<dbReference type="RefSeq" id="WP_146846052.1">
    <property type="nucleotide sequence ID" value="NZ_BJWH01000009.1"/>
</dbReference>
<name>A0A511JKU1_9CELL</name>
<keyword evidence="3" id="KW-1185">Reference proteome</keyword>
<protein>
    <submittedName>
        <fullName evidence="2">Uncharacterized protein</fullName>
    </submittedName>
</protein>
<keyword evidence="1" id="KW-0812">Transmembrane</keyword>
<evidence type="ECO:0000313" key="2">
    <source>
        <dbReference type="EMBL" id="GEL98535.1"/>
    </source>
</evidence>
<gene>
    <name evidence="2" type="ORF">CTE05_20820</name>
</gene>
<feature type="transmembrane region" description="Helical" evidence="1">
    <location>
        <begin position="80"/>
        <end position="102"/>
    </location>
</feature>
<proteinExistence type="predicted"/>
<feature type="transmembrane region" description="Helical" evidence="1">
    <location>
        <begin position="149"/>
        <end position="166"/>
    </location>
</feature>
<dbReference type="AlphaFoldDB" id="A0A511JKU1"/>
<organism evidence="2 3">
    <name type="scientific">Cellulomonas terrae</name>
    <dbReference type="NCBI Taxonomy" id="311234"/>
    <lineage>
        <taxon>Bacteria</taxon>
        <taxon>Bacillati</taxon>
        <taxon>Actinomycetota</taxon>
        <taxon>Actinomycetes</taxon>
        <taxon>Micrococcales</taxon>
        <taxon>Cellulomonadaceae</taxon>
        <taxon>Cellulomonas</taxon>
    </lineage>
</organism>
<sequence>MSEVTVELVRPLPAWLLRAVAGLLGAATLLVAFAGTRPHPLLVAAFVALVVATVVVPGLGLAALVVLAAGTGVVAHDPPALGVVMVLVLLVHLTLWAGALAARTSWRTRVELGVVVHGLRDVAAVQVGAQVLAVVATVLAGVTLGDGDLWRAVALVAVITAAALLLPRQL</sequence>
<dbReference type="Proteomes" id="UP000321049">
    <property type="component" value="Unassembled WGS sequence"/>
</dbReference>
<reference evidence="2 3" key="1">
    <citation type="submission" date="2019-07" db="EMBL/GenBank/DDBJ databases">
        <title>Whole genome shotgun sequence of Cellulomonas terrae NBRC 100819.</title>
        <authorList>
            <person name="Hosoyama A."/>
            <person name="Uohara A."/>
            <person name="Ohji S."/>
            <person name="Ichikawa N."/>
        </authorList>
    </citation>
    <scope>NUCLEOTIDE SEQUENCE [LARGE SCALE GENOMIC DNA]</scope>
    <source>
        <strain evidence="2 3">NBRC 100819</strain>
    </source>
</reference>
<feature type="transmembrane region" description="Helical" evidence="1">
    <location>
        <begin position="41"/>
        <end position="68"/>
    </location>
</feature>
<evidence type="ECO:0000313" key="3">
    <source>
        <dbReference type="Proteomes" id="UP000321049"/>
    </source>
</evidence>
<keyword evidence="1" id="KW-1133">Transmembrane helix</keyword>
<feature type="transmembrane region" description="Helical" evidence="1">
    <location>
        <begin position="12"/>
        <end position="34"/>
    </location>
</feature>
<feature type="transmembrane region" description="Helical" evidence="1">
    <location>
        <begin position="122"/>
        <end position="143"/>
    </location>
</feature>
<comment type="caution">
    <text evidence="2">The sequence shown here is derived from an EMBL/GenBank/DDBJ whole genome shotgun (WGS) entry which is preliminary data.</text>
</comment>
<evidence type="ECO:0000256" key="1">
    <source>
        <dbReference type="SAM" id="Phobius"/>
    </source>
</evidence>
<accession>A0A511JKU1</accession>
<keyword evidence="1" id="KW-0472">Membrane</keyword>
<dbReference type="EMBL" id="BJWH01000009">
    <property type="protein sequence ID" value="GEL98535.1"/>
    <property type="molecule type" value="Genomic_DNA"/>
</dbReference>